<gene>
    <name evidence="2" type="ORF">A3E44_03895</name>
</gene>
<evidence type="ECO:0000256" key="1">
    <source>
        <dbReference type="SAM" id="Phobius"/>
    </source>
</evidence>
<evidence type="ECO:0000313" key="3">
    <source>
        <dbReference type="Proteomes" id="UP000178603"/>
    </source>
</evidence>
<accession>A0A1F8AT46</accession>
<comment type="caution">
    <text evidence="2">The sequence shown here is derived from an EMBL/GenBank/DDBJ whole genome shotgun (WGS) entry which is preliminary data.</text>
</comment>
<feature type="transmembrane region" description="Helical" evidence="1">
    <location>
        <begin position="7"/>
        <end position="28"/>
    </location>
</feature>
<keyword evidence="1" id="KW-0472">Membrane</keyword>
<keyword evidence="1" id="KW-1133">Transmembrane helix</keyword>
<dbReference type="Proteomes" id="UP000178603">
    <property type="component" value="Unassembled WGS sequence"/>
</dbReference>
<evidence type="ECO:0000313" key="2">
    <source>
        <dbReference type="EMBL" id="OGM54933.1"/>
    </source>
</evidence>
<keyword evidence="1" id="KW-0812">Transmembrane</keyword>
<protein>
    <submittedName>
        <fullName evidence="2">Uncharacterized protein</fullName>
    </submittedName>
</protein>
<organism evidence="2 3">
    <name type="scientific">Candidatus Woesebacteria bacterium RIFCSPHIGHO2_12_FULL_41_24</name>
    <dbReference type="NCBI Taxonomy" id="1802510"/>
    <lineage>
        <taxon>Bacteria</taxon>
        <taxon>Candidatus Woeseibacteriota</taxon>
    </lineage>
</organism>
<proteinExistence type="predicted"/>
<name>A0A1F8AT46_9BACT</name>
<dbReference type="AlphaFoldDB" id="A0A1F8AT46"/>
<sequence>MAKKSKGFVHIFILVAIIITIGVAALVVPKYLGTPNRPSISQGVYGKMIGISDVSTIPNYPLTDVVAVAIPRNEFDSWLSTLEKTEASRMVRIISIKLPVVLEKPNSRGNYEIALDPGDSALCFAWKGAEEGSYLIRRCVELEILEGKQLRVSYTSQFTDSVSCIKDSTCKEIDFLGEETTGWKTYRNEDIGFEIKNFGDSNLIELASRVWISKLGKNQSLQKYPDFISLTDGFVISIEKHENKGVLLETILNNEAQAYKTEKGSGSGKLLSGPNNHTFIEKSAYIMKIFQVVEITQVFIPKDNENYILITYAIEDPNNNSYETTLNQILSTFGFLGTPDENEAIRKSCKSAQGYWLEEYNECASPGGNYFKAGYDEECLKLGGKFQDCVSPCRHDLIKNNCETVCVQVCKF</sequence>
<reference evidence="2 3" key="1">
    <citation type="journal article" date="2016" name="Nat. Commun.">
        <title>Thousands of microbial genomes shed light on interconnected biogeochemical processes in an aquifer system.</title>
        <authorList>
            <person name="Anantharaman K."/>
            <person name="Brown C.T."/>
            <person name="Hug L.A."/>
            <person name="Sharon I."/>
            <person name="Castelle C.J."/>
            <person name="Probst A.J."/>
            <person name="Thomas B.C."/>
            <person name="Singh A."/>
            <person name="Wilkins M.J."/>
            <person name="Karaoz U."/>
            <person name="Brodie E.L."/>
            <person name="Williams K.H."/>
            <person name="Hubbard S.S."/>
            <person name="Banfield J.F."/>
        </authorList>
    </citation>
    <scope>NUCLEOTIDE SEQUENCE [LARGE SCALE GENOMIC DNA]</scope>
</reference>
<dbReference type="EMBL" id="MGGW01000008">
    <property type="protein sequence ID" value="OGM54933.1"/>
    <property type="molecule type" value="Genomic_DNA"/>
</dbReference>